<proteinExistence type="predicted"/>
<evidence type="ECO:0000313" key="1">
    <source>
        <dbReference type="EMBL" id="KAJ0097811.1"/>
    </source>
</evidence>
<gene>
    <name evidence="1" type="ORF">Patl1_28963</name>
</gene>
<accession>A0ACC1BFS0</accession>
<evidence type="ECO:0000313" key="2">
    <source>
        <dbReference type="Proteomes" id="UP001164250"/>
    </source>
</evidence>
<name>A0ACC1BFS0_9ROSI</name>
<reference evidence="2" key="1">
    <citation type="journal article" date="2023" name="G3 (Bethesda)">
        <title>Genome assembly and association tests identify interacting loci associated with vigor, precocity, and sex in interspecific pistachio rootstocks.</title>
        <authorList>
            <person name="Palmer W."/>
            <person name="Jacygrad E."/>
            <person name="Sagayaradj S."/>
            <person name="Cavanaugh K."/>
            <person name="Han R."/>
            <person name="Bertier L."/>
            <person name="Beede B."/>
            <person name="Kafkas S."/>
            <person name="Golino D."/>
            <person name="Preece J."/>
            <person name="Michelmore R."/>
        </authorList>
    </citation>
    <scope>NUCLEOTIDE SEQUENCE [LARGE SCALE GENOMIC DNA]</scope>
</reference>
<organism evidence="1 2">
    <name type="scientific">Pistacia atlantica</name>
    <dbReference type="NCBI Taxonomy" id="434234"/>
    <lineage>
        <taxon>Eukaryota</taxon>
        <taxon>Viridiplantae</taxon>
        <taxon>Streptophyta</taxon>
        <taxon>Embryophyta</taxon>
        <taxon>Tracheophyta</taxon>
        <taxon>Spermatophyta</taxon>
        <taxon>Magnoliopsida</taxon>
        <taxon>eudicotyledons</taxon>
        <taxon>Gunneridae</taxon>
        <taxon>Pentapetalae</taxon>
        <taxon>rosids</taxon>
        <taxon>malvids</taxon>
        <taxon>Sapindales</taxon>
        <taxon>Anacardiaceae</taxon>
        <taxon>Pistacia</taxon>
    </lineage>
</organism>
<comment type="caution">
    <text evidence="1">The sequence shown here is derived from an EMBL/GenBank/DDBJ whole genome shotgun (WGS) entry which is preliminary data.</text>
</comment>
<dbReference type="EMBL" id="CM047901">
    <property type="protein sequence ID" value="KAJ0097811.1"/>
    <property type="molecule type" value="Genomic_DNA"/>
</dbReference>
<dbReference type="Proteomes" id="UP001164250">
    <property type="component" value="Chromosome 5"/>
</dbReference>
<keyword evidence="2" id="KW-1185">Reference proteome</keyword>
<protein>
    <submittedName>
        <fullName evidence="1">Uncharacterized protein</fullName>
    </submittedName>
</protein>
<sequence>MHCACLNLDAYTFTPVLGACSSLPGPERGKQVHGLMIKTGSDTGTVSKTALMDMYSKFGFLNESVKVFQEMEFKDVVTWNALLSSFLRHGLAKEAFGVFEAMRRERVEVSEFTLTAVLKACASLKAFEQGKQVHSWAVVLGGDMVVLGTALIDFYSVVGCISDAMKVFYSFDGRVDDVMRSCLISGCFRNRKYEEAFLIISTIRLNVVALTSALAACSENSDLWMGKQFHCLAIRFGFTSYTQVCNVLLDMYAKCGKISDAGSLFDRICRKDVVSWTSMIDAYGSHGHGLEALKLFKKMGEEGSGVSPNSVTFLVVLSACAHSGLVEQGRECFNLMREKYGLNPGPEHYVCFIDTLGRAGQIEEVWCLFNDMVKNGTKITPAVWGALVNACSYSLDVTRGEFAAKHLLELEPDVPAYIVLLSNFYATIGKWETAEHLRSILGACSSLPGPERGKQVHGLMIKTGSDTGTVSKTALMDMYSKFGHGLAKEAFGVFEAMRRERVEISEFTLSAVLKACASLKAFEQGKQVHSLVVVLGRDMVVLGTALIDFYSVVGCISDAMKVFYSFDGRVDDVMRNSLISGCVRNRKYEEAFSIISTMRLNVVALTSALSACSENSDLWIGKQIHCLAIRFGFTSDTQICNVLLDMAENVLIWREKYGLNPGPEHYVCFIDTLGRAGQIEEVWCLFNDMVKNGTKITPAVWAALVNACSYSLDVTRGEFAAKHLLELEPDVPGFLHQHQTMLRALSTRRSCHKYERVGDDPAIGLLEWEGKLKRASSVPASRLFVFGSSTKLKAEVTFPVADNPKPKVKPAKEVVKTHPLFSLFDRRRKKKTTAKPEFARYLEYVKQGGMWDGNSNMPIIHHK</sequence>